<feature type="transmembrane region" description="Helical" evidence="12">
    <location>
        <begin position="6"/>
        <end position="24"/>
    </location>
</feature>
<feature type="transmembrane region" description="Helical" evidence="12">
    <location>
        <begin position="377"/>
        <end position="394"/>
    </location>
</feature>
<dbReference type="PANTHER" id="PTHR23516">
    <property type="entry name" value="SAM (S-ADENOSYL METHIONINE) TRANSPORTER"/>
    <property type="match status" value="1"/>
</dbReference>
<keyword evidence="4" id="KW-0813">Transport</keyword>
<feature type="transmembrane region" description="Helical" evidence="12">
    <location>
        <begin position="284"/>
        <end position="303"/>
    </location>
</feature>
<reference evidence="13 14" key="1">
    <citation type="journal article" date="2008" name="Nature">
        <title>The genome of the choanoflagellate Monosiga brevicollis and the origin of metazoans.</title>
        <authorList>
            <consortium name="JGI Sequencing"/>
            <person name="King N."/>
            <person name="Westbrook M.J."/>
            <person name="Young S.L."/>
            <person name="Kuo A."/>
            <person name="Abedin M."/>
            <person name="Chapman J."/>
            <person name="Fairclough S."/>
            <person name="Hellsten U."/>
            <person name="Isogai Y."/>
            <person name="Letunic I."/>
            <person name="Marr M."/>
            <person name="Pincus D."/>
            <person name="Putnam N."/>
            <person name="Rokas A."/>
            <person name="Wright K.J."/>
            <person name="Zuzow R."/>
            <person name="Dirks W."/>
            <person name="Good M."/>
            <person name="Goodstein D."/>
            <person name="Lemons D."/>
            <person name="Li W."/>
            <person name="Lyons J.B."/>
            <person name="Morris A."/>
            <person name="Nichols S."/>
            <person name="Richter D.J."/>
            <person name="Salamov A."/>
            <person name="Bork P."/>
            <person name="Lim W.A."/>
            <person name="Manning G."/>
            <person name="Miller W.T."/>
            <person name="McGinnis W."/>
            <person name="Shapiro H."/>
            <person name="Tjian R."/>
            <person name="Grigoriev I.V."/>
            <person name="Rokhsar D."/>
        </authorList>
    </citation>
    <scope>NUCLEOTIDE SEQUENCE [LARGE SCALE GENOMIC DNA]</scope>
    <source>
        <strain evidence="14">MX1 / ATCC 50154</strain>
    </source>
</reference>
<evidence type="ECO:0000256" key="7">
    <source>
        <dbReference type="ARBA" id="ARBA00022989"/>
    </source>
</evidence>
<dbReference type="CDD" id="cd17487">
    <property type="entry name" value="MFS_MFSD5_like"/>
    <property type="match status" value="1"/>
</dbReference>
<organism evidence="13 14">
    <name type="scientific">Monosiga brevicollis</name>
    <name type="common">Choanoflagellate</name>
    <dbReference type="NCBI Taxonomy" id="81824"/>
    <lineage>
        <taxon>Eukaryota</taxon>
        <taxon>Choanoflagellata</taxon>
        <taxon>Craspedida</taxon>
        <taxon>Salpingoecidae</taxon>
        <taxon>Monosiga</taxon>
    </lineage>
</organism>
<dbReference type="RefSeq" id="XP_001747300.1">
    <property type="nucleotide sequence ID" value="XM_001747248.1"/>
</dbReference>
<evidence type="ECO:0000256" key="10">
    <source>
        <dbReference type="ARBA" id="ARBA00030646"/>
    </source>
</evidence>
<comment type="subcellular location">
    <subcellularLocation>
        <location evidence="2">Cell membrane</location>
        <topology evidence="2">Multi-pass membrane protein</topology>
    </subcellularLocation>
</comment>
<feature type="transmembrane region" description="Helical" evidence="12">
    <location>
        <begin position="250"/>
        <end position="272"/>
    </location>
</feature>
<keyword evidence="8" id="KW-0406">Ion transport</keyword>
<evidence type="ECO:0000313" key="14">
    <source>
        <dbReference type="Proteomes" id="UP000001357"/>
    </source>
</evidence>
<keyword evidence="5" id="KW-1003">Cell membrane</keyword>
<evidence type="ECO:0000256" key="6">
    <source>
        <dbReference type="ARBA" id="ARBA00022692"/>
    </source>
</evidence>
<keyword evidence="7 12" id="KW-1133">Transmembrane helix</keyword>
<dbReference type="GO" id="GO:0006811">
    <property type="term" value="P:monoatomic ion transport"/>
    <property type="evidence" value="ECO:0007669"/>
    <property type="project" value="UniProtKB-KW"/>
</dbReference>
<evidence type="ECO:0000256" key="2">
    <source>
        <dbReference type="ARBA" id="ARBA00004651"/>
    </source>
</evidence>
<feature type="transmembrane region" description="Helical" evidence="12">
    <location>
        <begin position="108"/>
        <end position="129"/>
    </location>
</feature>
<evidence type="ECO:0000313" key="13">
    <source>
        <dbReference type="EMBL" id="EDQ87767.1"/>
    </source>
</evidence>
<dbReference type="OMA" id="MNTWPEN"/>
<evidence type="ECO:0000256" key="12">
    <source>
        <dbReference type="SAM" id="Phobius"/>
    </source>
</evidence>
<dbReference type="KEGG" id="mbr:MONBRDRAFT_26888"/>
<dbReference type="InParanoid" id="A9V3U0"/>
<dbReference type="Gene3D" id="1.20.1250.20">
    <property type="entry name" value="MFS general substrate transporter like domains"/>
    <property type="match status" value="1"/>
</dbReference>
<evidence type="ECO:0000256" key="1">
    <source>
        <dbReference type="ARBA" id="ARBA00003019"/>
    </source>
</evidence>
<dbReference type="InterPro" id="IPR036259">
    <property type="entry name" value="MFS_trans_sf"/>
</dbReference>
<gene>
    <name evidence="13" type="ORF">MONBRDRAFT_26888</name>
</gene>
<dbReference type="FunCoup" id="A9V3U0">
    <property type="interactions" value="219"/>
</dbReference>
<protein>
    <recommendedName>
        <fullName evidence="3">Molybdate-anion transporter</fullName>
    </recommendedName>
    <alternativeName>
        <fullName evidence="10">Major facilitator superfamily domain-containing protein 5</fullName>
    </alternativeName>
    <alternativeName>
        <fullName evidence="11">Molybdate transporter 2 homolog</fullName>
    </alternativeName>
</protein>
<feature type="transmembrane region" description="Helical" evidence="12">
    <location>
        <begin position="166"/>
        <end position="191"/>
    </location>
</feature>
<name>A9V3U0_MONBE</name>
<keyword evidence="6 12" id="KW-0812">Transmembrane</keyword>
<dbReference type="Pfam" id="PF05631">
    <property type="entry name" value="MFS_5"/>
    <property type="match status" value="1"/>
</dbReference>
<comment type="function">
    <text evidence="1">Mediates high-affinity intracellular uptake of the rare oligo-element molybdenum.</text>
</comment>
<feature type="transmembrane region" description="Helical" evidence="12">
    <location>
        <begin position="45"/>
        <end position="64"/>
    </location>
</feature>
<evidence type="ECO:0000256" key="3">
    <source>
        <dbReference type="ARBA" id="ARBA00021242"/>
    </source>
</evidence>
<sequence length="436" mass="48514">MEPFSELVVALFVLLVGVTVALQYRFNPFTAVTRNEDFSAFQRRYLTVYLLANMADWITGPYLFRLYESYGYEHDQIAALFICGYVSSLAFGPMLGGVADRYGRKRMCVVFCYIFSLSCLLKVFSNFYLLLLGRMLGGASTSLLLSTFESWMIAQHNKEGFPSEWLPRTFALATFGNGVVACLSGIAANVVADCCGHHPVRPFFLAIVCLLVAAGMIHANWEEHRPSDLVQRKGGQCAQGLRELLSNRRVWLLGIVQACFESAMYVFVFLYTPSLDQVHHRHPPLGFIFATFMLALMCGSTCFRALINREWAVSAILKSTLLVAAAALVVGGLTWNRSILLFAFIVFEFACGLFYPTISTLRGEVIPEEHRTGIMNWFRVPLNGLVVVFLLFVGNVSHQTLFVGSSILCLISYTVHLQLEKVLMEDAKAAAAGDTA</sequence>
<dbReference type="EMBL" id="CH991557">
    <property type="protein sequence ID" value="EDQ87767.1"/>
    <property type="molecule type" value="Genomic_DNA"/>
</dbReference>
<dbReference type="GO" id="GO:0005886">
    <property type="term" value="C:plasma membrane"/>
    <property type="evidence" value="ECO:0007669"/>
    <property type="project" value="UniProtKB-SubCell"/>
</dbReference>
<dbReference type="PANTHER" id="PTHR23516:SF1">
    <property type="entry name" value="MOLYBDATE-ANION TRANSPORTER"/>
    <property type="match status" value="1"/>
</dbReference>
<evidence type="ECO:0000256" key="5">
    <source>
        <dbReference type="ARBA" id="ARBA00022475"/>
    </source>
</evidence>
<dbReference type="Proteomes" id="UP000001357">
    <property type="component" value="Unassembled WGS sequence"/>
</dbReference>
<feature type="transmembrane region" description="Helical" evidence="12">
    <location>
        <begin position="203"/>
        <end position="221"/>
    </location>
</feature>
<dbReference type="GeneID" id="5892644"/>
<dbReference type="AlphaFoldDB" id="A9V3U0"/>
<accession>A9V3U0</accession>
<feature type="transmembrane region" description="Helical" evidence="12">
    <location>
        <begin position="400"/>
        <end position="419"/>
    </location>
</feature>
<feature type="transmembrane region" description="Helical" evidence="12">
    <location>
        <begin position="76"/>
        <end position="96"/>
    </location>
</feature>
<evidence type="ECO:0000256" key="9">
    <source>
        <dbReference type="ARBA" id="ARBA00023136"/>
    </source>
</evidence>
<proteinExistence type="predicted"/>
<dbReference type="InterPro" id="IPR008509">
    <property type="entry name" value="MOT2/MFSD5"/>
</dbReference>
<keyword evidence="14" id="KW-1185">Reference proteome</keyword>
<dbReference type="GO" id="GO:0015098">
    <property type="term" value="F:molybdate ion transmembrane transporter activity"/>
    <property type="evidence" value="ECO:0007669"/>
    <property type="project" value="InterPro"/>
</dbReference>
<evidence type="ECO:0000256" key="4">
    <source>
        <dbReference type="ARBA" id="ARBA00022448"/>
    </source>
</evidence>
<keyword evidence="9 12" id="KW-0472">Membrane</keyword>
<evidence type="ECO:0000256" key="8">
    <source>
        <dbReference type="ARBA" id="ARBA00023065"/>
    </source>
</evidence>
<dbReference type="eggNOG" id="KOG4332">
    <property type="taxonomic scope" value="Eukaryota"/>
</dbReference>
<feature type="transmembrane region" description="Helical" evidence="12">
    <location>
        <begin position="339"/>
        <end position="356"/>
    </location>
</feature>
<dbReference type="SUPFAM" id="SSF103473">
    <property type="entry name" value="MFS general substrate transporter"/>
    <property type="match status" value="1"/>
</dbReference>
<feature type="transmembrane region" description="Helical" evidence="12">
    <location>
        <begin position="315"/>
        <end position="333"/>
    </location>
</feature>
<evidence type="ECO:0000256" key="11">
    <source>
        <dbReference type="ARBA" id="ARBA00032555"/>
    </source>
</evidence>